<comment type="catalytic activity">
    <reaction evidence="7">
        <text>Endonucleolytic cleavage of RNA, removing 5'-extranucleotides from tRNA precursor.</text>
        <dbReference type="EC" id="3.1.26.5"/>
    </reaction>
</comment>
<comment type="function">
    <text evidence="1 7">RNaseP catalyzes the removal of the 5'-leader sequence from pre-tRNA to produce the mature 5'-terminus. It can also cleave other RNA substrates such as 4.5S RNA. The protein component plays an auxiliary but essential role in vivo by binding to the 5'-leader sequence and broadening the substrate specificity of the ribozyme.</text>
</comment>
<dbReference type="GO" id="GO:0000049">
    <property type="term" value="F:tRNA binding"/>
    <property type="evidence" value="ECO:0007669"/>
    <property type="project" value="UniProtKB-UniRule"/>
</dbReference>
<protein>
    <recommendedName>
        <fullName evidence="7 8">Ribonuclease P protein component</fullName>
        <shortName evidence="7">RNase P protein</shortName>
        <shortName evidence="7">RNaseP protein</shortName>
        <ecNumber evidence="7 8">3.1.26.5</ecNumber>
    </recommendedName>
    <alternativeName>
        <fullName evidence="7">Protein C5</fullName>
    </alternativeName>
</protein>
<evidence type="ECO:0000256" key="6">
    <source>
        <dbReference type="ARBA" id="ARBA00022884"/>
    </source>
</evidence>
<dbReference type="InterPro" id="IPR014721">
    <property type="entry name" value="Ribsml_uS5_D2-typ_fold_subgr"/>
</dbReference>
<keyword evidence="5 7" id="KW-0378">Hydrolase</keyword>
<comment type="similarity">
    <text evidence="7">Belongs to the RnpA family.</text>
</comment>
<gene>
    <name evidence="7" type="primary">rnpA</name>
    <name evidence="9" type="ORF">B5E75_00330</name>
</gene>
<dbReference type="GO" id="GO:0030677">
    <property type="term" value="C:ribonuclease P complex"/>
    <property type="evidence" value="ECO:0007669"/>
    <property type="project" value="TreeGrafter"/>
</dbReference>
<evidence type="ECO:0000256" key="5">
    <source>
        <dbReference type="ARBA" id="ARBA00022801"/>
    </source>
</evidence>
<comment type="caution">
    <text evidence="9">The sequence shown here is derived from an EMBL/GenBank/DDBJ whole genome shotgun (WGS) entry which is preliminary data.</text>
</comment>
<name>A0A1Y4T347_9FIRM</name>
<evidence type="ECO:0000256" key="4">
    <source>
        <dbReference type="ARBA" id="ARBA00022759"/>
    </source>
</evidence>
<dbReference type="PANTHER" id="PTHR33992:SF1">
    <property type="entry name" value="RIBONUCLEASE P PROTEIN COMPONENT"/>
    <property type="match status" value="1"/>
</dbReference>
<dbReference type="RefSeq" id="WP_087356836.1">
    <property type="nucleotide sequence ID" value="NZ_NFLJ01000001.1"/>
</dbReference>
<dbReference type="EMBL" id="NFLJ01000001">
    <property type="protein sequence ID" value="OUQ36619.1"/>
    <property type="molecule type" value="Genomic_DNA"/>
</dbReference>
<evidence type="ECO:0000256" key="3">
    <source>
        <dbReference type="ARBA" id="ARBA00022722"/>
    </source>
</evidence>
<dbReference type="Pfam" id="PF00825">
    <property type="entry name" value="Ribonuclease_P"/>
    <property type="match status" value="1"/>
</dbReference>
<sequence>MKKEYRIKKNEDFQTIIKKKKSVANKQFVVYYHQTDNHLRVGISVSKKLGNAVVRNKIKRQVRMMVQQVFDRNQKMDFIIIVRYDFLNHSYQDNLNSIVSLYNKIRRRMEK</sequence>
<evidence type="ECO:0000313" key="9">
    <source>
        <dbReference type="EMBL" id="OUQ36619.1"/>
    </source>
</evidence>
<keyword evidence="3 7" id="KW-0540">Nuclease</keyword>
<evidence type="ECO:0000313" key="10">
    <source>
        <dbReference type="Proteomes" id="UP000195305"/>
    </source>
</evidence>
<dbReference type="Proteomes" id="UP000195305">
    <property type="component" value="Unassembled WGS sequence"/>
</dbReference>
<dbReference type="InterPro" id="IPR020539">
    <property type="entry name" value="RNase_P_CS"/>
</dbReference>
<evidence type="ECO:0000256" key="8">
    <source>
        <dbReference type="NCBIfam" id="TIGR00188"/>
    </source>
</evidence>
<keyword evidence="6 7" id="KW-0694">RNA-binding</keyword>
<keyword evidence="4 7" id="KW-0255">Endonuclease</keyword>
<dbReference type="Gene3D" id="3.30.230.10">
    <property type="match status" value="1"/>
</dbReference>
<evidence type="ECO:0000256" key="2">
    <source>
        <dbReference type="ARBA" id="ARBA00022694"/>
    </source>
</evidence>
<evidence type="ECO:0000256" key="1">
    <source>
        <dbReference type="ARBA" id="ARBA00002663"/>
    </source>
</evidence>
<dbReference type="PROSITE" id="PS00648">
    <property type="entry name" value="RIBONUCLEASE_P"/>
    <property type="match status" value="1"/>
</dbReference>
<dbReference type="GO" id="GO:0001682">
    <property type="term" value="P:tRNA 5'-leader removal"/>
    <property type="evidence" value="ECO:0007669"/>
    <property type="project" value="UniProtKB-UniRule"/>
</dbReference>
<dbReference type="GO" id="GO:0004526">
    <property type="term" value="F:ribonuclease P activity"/>
    <property type="evidence" value="ECO:0007669"/>
    <property type="project" value="UniProtKB-UniRule"/>
</dbReference>
<organism evidence="9 10">
    <name type="scientific">Massilimicrobiota timonensis</name>
    <dbReference type="NCBI Taxonomy" id="1776392"/>
    <lineage>
        <taxon>Bacteria</taxon>
        <taxon>Bacillati</taxon>
        <taxon>Bacillota</taxon>
        <taxon>Erysipelotrichia</taxon>
        <taxon>Erysipelotrichales</taxon>
        <taxon>Erysipelotrichaceae</taxon>
        <taxon>Massilimicrobiota</taxon>
    </lineage>
</organism>
<dbReference type="AlphaFoldDB" id="A0A1Y4T347"/>
<keyword evidence="10" id="KW-1185">Reference proteome</keyword>
<dbReference type="InterPro" id="IPR000100">
    <property type="entry name" value="RNase_P"/>
</dbReference>
<dbReference type="SUPFAM" id="SSF54211">
    <property type="entry name" value="Ribosomal protein S5 domain 2-like"/>
    <property type="match status" value="1"/>
</dbReference>
<dbReference type="NCBIfam" id="TIGR00188">
    <property type="entry name" value="rnpA"/>
    <property type="match status" value="1"/>
</dbReference>
<dbReference type="GO" id="GO:0042781">
    <property type="term" value="F:3'-tRNA processing endoribonuclease activity"/>
    <property type="evidence" value="ECO:0007669"/>
    <property type="project" value="TreeGrafter"/>
</dbReference>
<evidence type="ECO:0000256" key="7">
    <source>
        <dbReference type="HAMAP-Rule" id="MF_00227"/>
    </source>
</evidence>
<keyword evidence="2 7" id="KW-0819">tRNA processing</keyword>
<dbReference type="PANTHER" id="PTHR33992">
    <property type="entry name" value="RIBONUCLEASE P PROTEIN COMPONENT"/>
    <property type="match status" value="1"/>
</dbReference>
<comment type="subunit">
    <text evidence="7">Consists of a catalytic RNA component (M1 or rnpB) and a protein subunit.</text>
</comment>
<accession>A0A1Y4T347</accession>
<dbReference type="HAMAP" id="MF_00227">
    <property type="entry name" value="RNase_P"/>
    <property type="match status" value="1"/>
</dbReference>
<dbReference type="OrthoDB" id="9810867at2"/>
<reference evidence="9 10" key="1">
    <citation type="journal article" date="2018" name="BMC Genomics">
        <title>Whole genome sequencing and function prediction of 133 gut anaerobes isolated from chicken caecum in pure cultures.</title>
        <authorList>
            <person name="Medvecky M."/>
            <person name="Cejkova D."/>
            <person name="Polansky O."/>
            <person name="Karasova D."/>
            <person name="Kubasova T."/>
            <person name="Cizek A."/>
            <person name="Rychlik I."/>
        </authorList>
    </citation>
    <scope>NUCLEOTIDE SEQUENCE [LARGE SCALE GENOMIC DNA]</scope>
    <source>
        <strain evidence="9 10">An13</strain>
    </source>
</reference>
<dbReference type="EC" id="3.1.26.5" evidence="7 8"/>
<dbReference type="InterPro" id="IPR020568">
    <property type="entry name" value="Ribosomal_Su5_D2-typ_SF"/>
</dbReference>
<proteinExistence type="inferred from homology"/>